<dbReference type="OrthoDB" id="5432096at2"/>
<dbReference type="PANTHER" id="PTHR12788:SF10">
    <property type="entry name" value="PROTEIN-TYROSINE SULFOTRANSFERASE"/>
    <property type="match status" value="1"/>
</dbReference>
<dbReference type="SUPFAM" id="SSF52540">
    <property type="entry name" value="P-loop containing nucleoside triphosphate hydrolases"/>
    <property type="match status" value="1"/>
</dbReference>
<dbReference type="Gene3D" id="3.40.50.300">
    <property type="entry name" value="P-loop containing nucleotide triphosphate hydrolases"/>
    <property type="match status" value="1"/>
</dbReference>
<evidence type="ECO:0000256" key="1">
    <source>
        <dbReference type="ARBA" id="ARBA00022679"/>
    </source>
</evidence>
<dbReference type="EMBL" id="FRCZ01000001">
    <property type="protein sequence ID" value="SHM59559.1"/>
    <property type="molecule type" value="Genomic_DNA"/>
</dbReference>
<dbReference type="PANTHER" id="PTHR12788">
    <property type="entry name" value="PROTEIN-TYROSINE SULFOTRANSFERASE 2"/>
    <property type="match status" value="1"/>
</dbReference>
<accession>A0A1M7K2Q2</accession>
<name>A0A1M7K2Q2_9BACI</name>
<dbReference type="GO" id="GO:0008476">
    <property type="term" value="F:protein-tyrosine sulfotransferase activity"/>
    <property type="evidence" value="ECO:0007669"/>
    <property type="project" value="InterPro"/>
</dbReference>
<dbReference type="RefSeq" id="WP_073199415.1">
    <property type="nucleotide sequence ID" value="NZ_FRCZ01000001.1"/>
</dbReference>
<dbReference type="InterPro" id="IPR000863">
    <property type="entry name" value="Sulfotransferase_dom"/>
</dbReference>
<protein>
    <submittedName>
        <fullName evidence="3">Sulfotransferase domain-containing protein</fullName>
    </submittedName>
</protein>
<evidence type="ECO:0000313" key="4">
    <source>
        <dbReference type="Proteomes" id="UP000184184"/>
    </source>
</evidence>
<dbReference type="Proteomes" id="UP000184184">
    <property type="component" value="Unassembled WGS sequence"/>
</dbReference>
<evidence type="ECO:0000259" key="2">
    <source>
        <dbReference type="Pfam" id="PF00685"/>
    </source>
</evidence>
<dbReference type="Pfam" id="PF00685">
    <property type="entry name" value="Sulfotransfer_1"/>
    <property type="match status" value="1"/>
</dbReference>
<keyword evidence="1 3" id="KW-0808">Transferase</keyword>
<dbReference type="STRING" id="1027249.SAMN05216179_0555"/>
<organism evidence="3 4">
    <name type="scientific">Gracilibacillus kekensis</name>
    <dbReference type="NCBI Taxonomy" id="1027249"/>
    <lineage>
        <taxon>Bacteria</taxon>
        <taxon>Bacillati</taxon>
        <taxon>Bacillota</taxon>
        <taxon>Bacilli</taxon>
        <taxon>Bacillales</taxon>
        <taxon>Bacillaceae</taxon>
        <taxon>Gracilibacillus</taxon>
    </lineage>
</organism>
<keyword evidence="4" id="KW-1185">Reference proteome</keyword>
<sequence length="284" mass="33261">MDIIIIGAARSGTNMLRDLLCELDDLATWPCDEINYIWRYGQKEIEHDQFTPNDATNKNKKYIAKQFDWVREKYNVDNVIEKTCANSLRVDFVNEVIPNAKYIFLFRDPIDVVASAEIRWKAELDIKYLLAKARFIPFADIPYYGSKYLLNRVKKIFNKEKRLSYWGPKYKEFEKDAQRMSAIEISAKQWLESVEQSAQSFRKMPNDKYIALDYNTFVNNPAGELSRILQFLGLEHDEKILKKITANVSNKSIGKGYDSINEKKLDQVYEIVGNKYLEVKSEFL</sequence>
<dbReference type="AlphaFoldDB" id="A0A1M7K2Q2"/>
<reference evidence="3 4" key="1">
    <citation type="submission" date="2016-11" db="EMBL/GenBank/DDBJ databases">
        <authorList>
            <person name="Jaros S."/>
            <person name="Januszkiewicz K."/>
            <person name="Wedrychowicz H."/>
        </authorList>
    </citation>
    <scope>NUCLEOTIDE SEQUENCE [LARGE SCALE GENOMIC DNA]</scope>
    <source>
        <strain evidence="3 4">CGMCC 1.10681</strain>
    </source>
</reference>
<gene>
    <name evidence="3" type="ORF">SAMN05216179_0555</name>
</gene>
<evidence type="ECO:0000313" key="3">
    <source>
        <dbReference type="EMBL" id="SHM59559.1"/>
    </source>
</evidence>
<feature type="domain" description="Sulfotransferase" evidence="2">
    <location>
        <begin position="2"/>
        <end position="253"/>
    </location>
</feature>
<dbReference type="InterPro" id="IPR026634">
    <property type="entry name" value="TPST-like"/>
</dbReference>
<proteinExistence type="predicted"/>
<dbReference type="InterPro" id="IPR027417">
    <property type="entry name" value="P-loop_NTPase"/>
</dbReference>